<organism evidence="12 13">
    <name type="scientific">Rubrobacter xylanophilus</name>
    <dbReference type="NCBI Taxonomy" id="49319"/>
    <lineage>
        <taxon>Bacteria</taxon>
        <taxon>Bacillati</taxon>
        <taxon>Actinomycetota</taxon>
        <taxon>Rubrobacteria</taxon>
        <taxon>Rubrobacterales</taxon>
        <taxon>Rubrobacteraceae</taxon>
        <taxon>Rubrobacter</taxon>
    </lineage>
</organism>
<evidence type="ECO:0000313" key="13">
    <source>
        <dbReference type="Proteomes" id="UP000318065"/>
    </source>
</evidence>
<evidence type="ECO:0000256" key="5">
    <source>
        <dbReference type="ARBA" id="ARBA00022597"/>
    </source>
</evidence>
<keyword evidence="3" id="KW-1003">Cell membrane</keyword>
<feature type="transmembrane region" description="Helical" evidence="11">
    <location>
        <begin position="219"/>
        <end position="237"/>
    </location>
</feature>
<evidence type="ECO:0000256" key="2">
    <source>
        <dbReference type="ARBA" id="ARBA00022448"/>
    </source>
</evidence>
<evidence type="ECO:0000256" key="3">
    <source>
        <dbReference type="ARBA" id="ARBA00022475"/>
    </source>
</evidence>
<dbReference type="GO" id="GO:0022857">
    <property type="term" value="F:transmembrane transporter activity"/>
    <property type="evidence" value="ECO:0007669"/>
    <property type="project" value="InterPro"/>
</dbReference>
<dbReference type="AlphaFoldDB" id="A0A510HJV9"/>
<sequence length="399" mass="40336">MTAAGGRKTTTAEAERSRTGLFGRLGPGAYGPLPVLVGLAAIWTIFTVANPRFLSPVNLTNMMLQIAAVGTISVGIVLVLLLGEIDLSVGSVSGFAAGVMAVLSVKAGLPAILAILCGILVGLAIGAFNGFVVTRFGVHSLVVTLAGLLGFQGALLYVLGDTGTINLRDPIITGLAGTFFPPLVGWAAAAAVIAAYAAAVFSGRRRELAAGLERPLAPAVVRVVAVAAAVLAGVAVLNADRGLPLAVVIFLGFVVVFHLITKKTRFGRYLYAIGGNAEAARRAGIKVERVRVAAFTLCSALAAAGGILAASRLLAVNQSSGSGDILLNAIAGPVIAGTSLMGGRGSVWSALLGALVIGSISNGMDLLAFDSSIKFMVTGAVLLVAATIDAVASRRRRAT</sequence>
<evidence type="ECO:0000256" key="1">
    <source>
        <dbReference type="ARBA" id="ARBA00004651"/>
    </source>
</evidence>
<evidence type="ECO:0000256" key="8">
    <source>
        <dbReference type="ARBA" id="ARBA00023136"/>
    </source>
</evidence>
<keyword evidence="4" id="KW-0997">Cell inner membrane</keyword>
<name>A0A510HJV9_9ACTN</name>
<evidence type="ECO:0000256" key="4">
    <source>
        <dbReference type="ARBA" id="ARBA00022519"/>
    </source>
</evidence>
<feature type="transmembrane region" description="Helical" evidence="11">
    <location>
        <begin position="29"/>
        <end position="50"/>
    </location>
</feature>
<evidence type="ECO:0000313" key="12">
    <source>
        <dbReference type="EMBL" id="BBL80290.1"/>
    </source>
</evidence>
<feature type="transmembrane region" description="Helical" evidence="11">
    <location>
        <begin position="292"/>
        <end position="313"/>
    </location>
</feature>
<dbReference type="RefSeq" id="WP_143528314.1">
    <property type="nucleotide sequence ID" value="NZ_AP019791.1"/>
</dbReference>
<feature type="transmembrane region" description="Helical" evidence="11">
    <location>
        <begin position="375"/>
        <end position="392"/>
    </location>
</feature>
<gene>
    <name evidence="12" type="ORF">RxyAA322_21440</name>
</gene>
<evidence type="ECO:0000256" key="7">
    <source>
        <dbReference type="ARBA" id="ARBA00022989"/>
    </source>
</evidence>
<dbReference type="Pfam" id="PF02653">
    <property type="entry name" value="BPD_transp_2"/>
    <property type="match status" value="1"/>
</dbReference>
<dbReference type="PANTHER" id="PTHR32196">
    <property type="entry name" value="ABC TRANSPORTER PERMEASE PROTEIN YPHD-RELATED-RELATED"/>
    <property type="match status" value="1"/>
</dbReference>
<feature type="transmembrane region" description="Helical" evidence="11">
    <location>
        <begin position="179"/>
        <end position="199"/>
    </location>
</feature>
<keyword evidence="6 11" id="KW-0812">Transmembrane</keyword>
<dbReference type="Proteomes" id="UP000318065">
    <property type="component" value="Chromosome"/>
</dbReference>
<feature type="transmembrane region" description="Helical" evidence="11">
    <location>
        <begin position="95"/>
        <end position="128"/>
    </location>
</feature>
<keyword evidence="5" id="KW-0762">Sugar transport</keyword>
<dbReference type="PANTHER" id="PTHR32196:SF32">
    <property type="entry name" value="XYLOSE TRANSPORT SYSTEM PERMEASE PROTEIN XYLH"/>
    <property type="match status" value="1"/>
</dbReference>
<feature type="transmembrane region" description="Helical" evidence="11">
    <location>
        <begin position="325"/>
        <end position="343"/>
    </location>
</feature>
<evidence type="ECO:0000256" key="6">
    <source>
        <dbReference type="ARBA" id="ARBA00022692"/>
    </source>
</evidence>
<evidence type="ECO:0000256" key="10">
    <source>
        <dbReference type="ARBA" id="ARBA00035686"/>
    </source>
</evidence>
<comment type="function">
    <text evidence="9">Part of the binding-protein-dependent transport system for D-xylose. Probably responsible for the translocation of the substrate across the membrane.</text>
</comment>
<protein>
    <recommendedName>
        <fullName evidence="10">Xylose transport system permease protein XylH</fullName>
    </recommendedName>
</protein>
<feature type="transmembrane region" description="Helical" evidence="11">
    <location>
        <begin position="350"/>
        <end position="369"/>
    </location>
</feature>
<evidence type="ECO:0000256" key="9">
    <source>
        <dbReference type="ARBA" id="ARBA00035611"/>
    </source>
</evidence>
<accession>A0A510HJV9</accession>
<dbReference type="CDD" id="cd06579">
    <property type="entry name" value="TM_PBP1_transp_AraH_like"/>
    <property type="match status" value="1"/>
</dbReference>
<feature type="transmembrane region" description="Helical" evidence="11">
    <location>
        <begin position="62"/>
        <end position="83"/>
    </location>
</feature>
<dbReference type="EMBL" id="AP019791">
    <property type="protein sequence ID" value="BBL80290.1"/>
    <property type="molecule type" value="Genomic_DNA"/>
</dbReference>
<proteinExistence type="predicted"/>
<dbReference type="InterPro" id="IPR001851">
    <property type="entry name" value="ABC_transp_permease"/>
</dbReference>
<feature type="transmembrane region" description="Helical" evidence="11">
    <location>
        <begin position="243"/>
        <end position="261"/>
    </location>
</feature>
<comment type="subcellular location">
    <subcellularLocation>
        <location evidence="1">Cell membrane</location>
        <topology evidence="1">Multi-pass membrane protein</topology>
    </subcellularLocation>
</comment>
<reference evidence="12" key="1">
    <citation type="journal article" date="2019" name="Microbiol. Resour. Announc.">
        <title>Complete Genome Sequence of Rubrobacter xylanophilus Strain AA3-22, Isolated from Arima Onsen in Japan.</title>
        <authorList>
            <person name="Tomariguchi N."/>
            <person name="Miyazaki K."/>
        </authorList>
    </citation>
    <scope>NUCLEOTIDE SEQUENCE [LARGE SCALE GENOMIC DNA]</scope>
    <source>
        <strain evidence="12">AA3-22</strain>
    </source>
</reference>
<keyword evidence="7 11" id="KW-1133">Transmembrane helix</keyword>
<dbReference type="OrthoDB" id="3468954at2"/>
<keyword evidence="2" id="KW-0813">Transport</keyword>
<feature type="transmembrane region" description="Helical" evidence="11">
    <location>
        <begin position="140"/>
        <end position="159"/>
    </location>
</feature>
<keyword evidence="8 11" id="KW-0472">Membrane</keyword>
<dbReference type="GO" id="GO:0005886">
    <property type="term" value="C:plasma membrane"/>
    <property type="evidence" value="ECO:0007669"/>
    <property type="project" value="UniProtKB-SubCell"/>
</dbReference>
<keyword evidence="13" id="KW-1185">Reference proteome</keyword>
<evidence type="ECO:0000256" key="11">
    <source>
        <dbReference type="SAM" id="Phobius"/>
    </source>
</evidence>